<dbReference type="OrthoDB" id="9797488at2"/>
<comment type="similarity">
    <text evidence="1 4">Belongs to the CRISPR-associated protein Cas6/Cse3/CasE family.</text>
</comment>
<dbReference type="Pfam" id="PF21350">
    <property type="entry name" value="Cas6_I-A"/>
    <property type="match status" value="1"/>
</dbReference>
<dbReference type="PIRSF" id="PIRSF005054">
    <property type="entry name" value="PF1131"/>
    <property type="match status" value="1"/>
</dbReference>
<dbReference type="GO" id="GO:0003723">
    <property type="term" value="F:RNA binding"/>
    <property type="evidence" value="ECO:0007669"/>
    <property type="project" value="UniProtKB-KW"/>
</dbReference>
<evidence type="ECO:0000256" key="5">
    <source>
        <dbReference type="PIRSR" id="PIRSR005054-1"/>
    </source>
</evidence>
<keyword evidence="9" id="KW-1185">Reference proteome</keyword>
<organism evidence="8 9">
    <name type="scientific">Aeribacillus pallidus</name>
    <dbReference type="NCBI Taxonomy" id="33936"/>
    <lineage>
        <taxon>Bacteria</taxon>
        <taxon>Bacillati</taxon>
        <taxon>Bacillota</taxon>
        <taxon>Bacilli</taxon>
        <taxon>Bacillales</taxon>
        <taxon>Bacillaceae</taxon>
        <taxon>Aeribacillus</taxon>
    </lineage>
</organism>
<evidence type="ECO:0000259" key="7">
    <source>
        <dbReference type="Pfam" id="PF01881"/>
    </source>
</evidence>
<dbReference type="Proteomes" id="UP000076476">
    <property type="component" value="Unassembled WGS sequence"/>
</dbReference>
<evidence type="ECO:0000256" key="3">
    <source>
        <dbReference type="ARBA" id="ARBA00023118"/>
    </source>
</evidence>
<accession>A0A165YST5</accession>
<dbReference type="Gene3D" id="3.30.70.1900">
    <property type="match status" value="1"/>
</dbReference>
<comment type="function">
    <text evidence="4">CRISPR (clustered regularly interspaced short palindromic repeat), is an adaptive immune system that provides protection against mobile genetic elements (viruses, transposable elements and conjugative plasmids). CRISPR clusters contain sequences complementary to antecedent mobile elements and target invading nucleic acids. CRISPR clusters are transcribed and processed into CRISPR RNA (crRNA).</text>
</comment>
<feature type="site" description="Transition state stabilizer" evidence="5">
    <location>
        <position position="54"/>
    </location>
</feature>
<name>A0A165YST5_9BACI</name>
<comment type="caution">
    <text evidence="8">The sequence shown here is derived from an EMBL/GenBank/DDBJ whole genome shotgun (WGS) entry which is preliminary data.</text>
</comment>
<evidence type="ECO:0000313" key="9">
    <source>
        <dbReference type="Proteomes" id="UP000076476"/>
    </source>
</evidence>
<evidence type="ECO:0000313" key="8">
    <source>
        <dbReference type="EMBL" id="KZN97409.1"/>
    </source>
</evidence>
<dbReference type="PANTHER" id="PTHR36984">
    <property type="entry name" value="CRISPR-ASSOCIATED ENDORIBONUCLEASE CAS6 1"/>
    <property type="match status" value="1"/>
</dbReference>
<keyword evidence="3" id="KW-0051">Antiviral defense</keyword>
<evidence type="ECO:0000256" key="6">
    <source>
        <dbReference type="PIRSR" id="PIRSR005054-50"/>
    </source>
</evidence>
<dbReference type="PANTHER" id="PTHR36984:SF1">
    <property type="entry name" value="CRISPR-ASSOCIATED ENDORIBONUCLEASE CAS6 1"/>
    <property type="match status" value="1"/>
</dbReference>
<feature type="active site" description="Proton acceptor" evidence="6">
    <location>
        <position position="29"/>
    </location>
</feature>
<dbReference type="RefSeq" id="WP_063386985.1">
    <property type="nucleotide sequence ID" value="NZ_LWBR01000010.1"/>
</dbReference>
<dbReference type="CDD" id="cd21140">
    <property type="entry name" value="Cas6_I-like"/>
    <property type="match status" value="1"/>
</dbReference>
<feature type="active site" description="Proton donor" evidence="6">
    <location>
        <position position="42"/>
    </location>
</feature>
<dbReference type="EMBL" id="LWBR01000010">
    <property type="protein sequence ID" value="KZN97409.1"/>
    <property type="molecule type" value="Genomic_DNA"/>
</dbReference>
<protein>
    <recommendedName>
        <fullName evidence="4">CRISPR-associated endoribonuclease</fullName>
    </recommendedName>
</protein>
<keyword evidence="2" id="KW-0694">RNA-binding</keyword>
<sequence>MRLTVTMKPKNNVVILPLHYQYLLHGLLYNSLQDKSFASFLHEIGFQKGKRTYKLFTFSRLFGQHKIQLDPKTIIFDDDISWHVSTVLPELTQQLGEYFLLQNEVHLGNQSVEIQSIKMEESEVKSSEIEIEMLSPVTVYSTYETVDGTQKTQFFHPYDEAFPHLVELNFRNKYEAYYGDPPQERLFIEPLHVTKRHKVVTTFKNYYITAWQGRYRLRSSPKYLTFLLQTGIGGRNSQGFGMFRVIREL</sequence>
<dbReference type="InterPro" id="IPR049435">
    <property type="entry name" value="Cas_Cas6_C"/>
</dbReference>
<dbReference type="Gene3D" id="3.30.70.1890">
    <property type="match status" value="1"/>
</dbReference>
<evidence type="ECO:0000256" key="2">
    <source>
        <dbReference type="ARBA" id="ARBA00022884"/>
    </source>
</evidence>
<evidence type="ECO:0000256" key="4">
    <source>
        <dbReference type="PIRNR" id="PIRNR005054"/>
    </source>
</evidence>
<dbReference type="GO" id="GO:0016788">
    <property type="term" value="F:hydrolase activity, acting on ester bonds"/>
    <property type="evidence" value="ECO:0007669"/>
    <property type="project" value="InterPro"/>
</dbReference>
<dbReference type="GO" id="GO:0051607">
    <property type="term" value="P:defense response to virus"/>
    <property type="evidence" value="ECO:0007669"/>
    <property type="project" value="UniProtKB-KW"/>
</dbReference>
<reference evidence="8 9" key="1">
    <citation type="submission" date="2016-04" db="EMBL/GenBank/DDBJ databases">
        <title>Draft genome sequence of Aeribacillus pallidus 8m3 from petroleum reservoir.</title>
        <authorList>
            <person name="Poltaraus A.B."/>
            <person name="Nazina T.N."/>
            <person name="Tourova T.P."/>
            <person name="Malakho S.M."/>
            <person name="Korshunova A.V."/>
            <person name="Sokolova D.S."/>
        </authorList>
    </citation>
    <scope>NUCLEOTIDE SEQUENCE [LARGE SCALE GENOMIC DNA]</scope>
    <source>
        <strain evidence="8 9">8m3</strain>
    </source>
</reference>
<dbReference type="Pfam" id="PF01881">
    <property type="entry name" value="Cas_Cas6_C"/>
    <property type="match status" value="1"/>
</dbReference>
<dbReference type="AlphaFoldDB" id="A0A165YST5"/>
<dbReference type="InterPro" id="IPR045747">
    <property type="entry name" value="CRISPR-assoc_prot_Cas6_N_sf"/>
</dbReference>
<dbReference type="STRING" id="33936.AZI98_03910"/>
<evidence type="ECO:0000256" key="1">
    <source>
        <dbReference type="ARBA" id="ARBA00005937"/>
    </source>
</evidence>
<dbReference type="InterPro" id="IPR010156">
    <property type="entry name" value="CRISPR-assoc_prot_Cas6"/>
</dbReference>
<dbReference type="NCBIfam" id="TIGR01877">
    <property type="entry name" value="cas_cas6"/>
    <property type="match status" value="1"/>
</dbReference>
<gene>
    <name evidence="8" type="ORF">AZI98_03910</name>
</gene>
<proteinExistence type="inferred from homology"/>
<feature type="domain" description="CRISPR associated protein Cas6 C-terminal" evidence="7">
    <location>
        <begin position="121"/>
        <end position="245"/>
    </location>
</feature>